<dbReference type="InterPro" id="IPR028889">
    <property type="entry name" value="USP"/>
</dbReference>
<feature type="domain" description="USP" evidence="11">
    <location>
        <begin position="43"/>
        <end position="557"/>
    </location>
</feature>
<evidence type="ECO:0000256" key="5">
    <source>
        <dbReference type="ARBA" id="ARBA00022670"/>
    </source>
</evidence>
<keyword evidence="8" id="KW-0788">Thiol protease</keyword>
<keyword evidence="6" id="KW-0833">Ubl conjugation pathway</keyword>
<dbReference type="Proteomes" id="UP001527925">
    <property type="component" value="Unassembled WGS sequence"/>
</dbReference>
<dbReference type="CDD" id="cd02257">
    <property type="entry name" value="Peptidase_C19"/>
    <property type="match status" value="1"/>
</dbReference>
<dbReference type="InterPro" id="IPR050164">
    <property type="entry name" value="Peptidase_C19"/>
</dbReference>
<dbReference type="PROSITE" id="PS50235">
    <property type="entry name" value="USP_3"/>
    <property type="match status" value="1"/>
</dbReference>
<comment type="catalytic activity">
    <reaction evidence="1">
        <text>Thiol-dependent hydrolysis of ester, thioester, amide, peptide and isopeptide bonds formed by the C-terminal Gly of ubiquitin (a 76-residue protein attached to proteins as an intracellular targeting signal).</text>
        <dbReference type="EC" id="3.4.19.12"/>
    </reaction>
</comment>
<evidence type="ECO:0000256" key="6">
    <source>
        <dbReference type="ARBA" id="ARBA00022786"/>
    </source>
</evidence>
<protein>
    <recommendedName>
        <fullName evidence="4">ubiquitinyl hydrolase 1</fullName>
        <ecNumber evidence="4">3.4.19.12</ecNumber>
    </recommendedName>
</protein>
<evidence type="ECO:0000313" key="12">
    <source>
        <dbReference type="EMBL" id="KAL2919700.1"/>
    </source>
</evidence>
<dbReference type="EC" id="3.4.19.12" evidence="4"/>
<gene>
    <name evidence="12" type="ORF">HK105_200614</name>
</gene>
<dbReference type="InterPro" id="IPR001394">
    <property type="entry name" value="Peptidase_C19_UCH"/>
</dbReference>
<dbReference type="InterPro" id="IPR038765">
    <property type="entry name" value="Papain-like_cys_pep_sf"/>
</dbReference>
<dbReference type="InterPro" id="IPR018200">
    <property type="entry name" value="USP_CS"/>
</dbReference>
<dbReference type="SUPFAM" id="SSF54001">
    <property type="entry name" value="Cysteine proteinases"/>
    <property type="match status" value="1"/>
</dbReference>
<evidence type="ECO:0000313" key="13">
    <source>
        <dbReference type="Proteomes" id="UP001527925"/>
    </source>
</evidence>
<sequence length="596" mass="65008">MLPVDEFARTSELDPDDALRFLADIKDSLEGAIVEPCPDLPFKGVVNIGNSCYIDSLLFAMFSTSGAYDSLMDAPTLDTEDEMDYSMRRYLRFALESSIRLFVNRLRSGELVEPRYVLRFRRALYDLGWFGSGAAALASQQDASELFLFLAETLGAPFLPLQSEIFHGGQPSTDDSRVFTERVIQLSLPNVAPHIGVLFEDMLVDHFFNRTVRRTRDGTPFNPAPLALEPEPAALAVVFSRLGSWIFFGSAQTIHLVVTPPAGSSAAASGVPSPVSPSPKVSKAVEAWQSSRVLPFFTPQSEAGDRSRDVPLHYNRSLMIPFIIKRYSFDYRTGVSSRLGRRVYIPTEIPFGLFVIHNAHLAPSDTTHPGDYTLRLRSVLCHQGSDPRRGHYTAIVSRRPPFDDIAAADALDPATPVGSRPSTPVRETSEVSFATSNGSGANPSNRYALNRSRSMVSSPLRNDDGSPTSSSASASSSSLSRSYTGPTPSVTAQPSGSSPASRAAAANDEPLALADQWLFFDDNRTSERVRVIASKSSLSETFNYISLNAYMVFYELCPNTPDAPSLPQAVYPYIVEPHTRSGKASSGSGSKKCMIL</sequence>
<feature type="compositionally biased region" description="Low complexity" evidence="10">
    <location>
        <begin position="466"/>
        <end position="482"/>
    </location>
</feature>
<evidence type="ECO:0000256" key="3">
    <source>
        <dbReference type="ARBA" id="ARBA00009085"/>
    </source>
</evidence>
<evidence type="ECO:0000259" key="11">
    <source>
        <dbReference type="PROSITE" id="PS50235"/>
    </source>
</evidence>
<organism evidence="12 13">
    <name type="scientific">Polyrhizophydium stewartii</name>
    <dbReference type="NCBI Taxonomy" id="2732419"/>
    <lineage>
        <taxon>Eukaryota</taxon>
        <taxon>Fungi</taxon>
        <taxon>Fungi incertae sedis</taxon>
        <taxon>Chytridiomycota</taxon>
        <taxon>Chytridiomycota incertae sedis</taxon>
        <taxon>Chytridiomycetes</taxon>
        <taxon>Rhizophydiales</taxon>
        <taxon>Rhizophydiales incertae sedis</taxon>
        <taxon>Polyrhizophydium</taxon>
    </lineage>
</organism>
<comment type="subcellular location">
    <subcellularLocation>
        <location evidence="2">Nucleus</location>
    </subcellularLocation>
</comment>
<proteinExistence type="inferred from homology"/>
<dbReference type="EMBL" id="JADGIZ020000002">
    <property type="protein sequence ID" value="KAL2919700.1"/>
    <property type="molecule type" value="Genomic_DNA"/>
</dbReference>
<evidence type="ECO:0000256" key="4">
    <source>
        <dbReference type="ARBA" id="ARBA00012759"/>
    </source>
</evidence>
<comment type="caution">
    <text evidence="12">The sequence shown here is derived from an EMBL/GenBank/DDBJ whole genome shotgun (WGS) entry which is preliminary data.</text>
</comment>
<comment type="similarity">
    <text evidence="3">Belongs to the peptidase C19 family.</text>
</comment>
<evidence type="ECO:0000256" key="8">
    <source>
        <dbReference type="ARBA" id="ARBA00022807"/>
    </source>
</evidence>
<evidence type="ECO:0000256" key="1">
    <source>
        <dbReference type="ARBA" id="ARBA00000707"/>
    </source>
</evidence>
<dbReference type="Pfam" id="PF00443">
    <property type="entry name" value="UCH"/>
    <property type="match status" value="1"/>
</dbReference>
<accession>A0ABR4NJJ4</accession>
<dbReference type="PROSITE" id="PS00972">
    <property type="entry name" value="USP_1"/>
    <property type="match status" value="1"/>
</dbReference>
<keyword evidence="5" id="KW-0645">Protease</keyword>
<evidence type="ECO:0000256" key="10">
    <source>
        <dbReference type="SAM" id="MobiDB-lite"/>
    </source>
</evidence>
<evidence type="ECO:0000256" key="7">
    <source>
        <dbReference type="ARBA" id="ARBA00022801"/>
    </source>
</evidence>
<feature type="region of interest" description="Disordered" evidence="10">
    <location>
        <begin position="412"/>
        <end position="506"/>
    </location>
</feature>
<evidence type="ECO:0000256" key="9">
    <source>
        <dbReference type="ARBA" id="ARBA00023242"/>
    </source>
</evidence>
<dbReference type="PANTHER" id="PTHR24006:SF722">
    <property type="entry name" value="UBIQUITIN CARBOXYL-TERMINAL HYDROLASE 48"/>
    <property type="match status" value="1"/>
</dbReference>
<reference evidence="12 13" key="1">
    <citation type="submission" date="2023-09" db="EMBL/GenBank/DDBJ databases">
        <title>Pangenome analysis of Batrachochytrium dendrobatidis and related Chytrids.</title>
        <authorList>
            <person name="Yacoub M.N."/>
            <person name="Stajich J.E."/>
            <person name="James T.Y."/>
        </authorList>
    </citation>
    <scope>NUCLEOTIDE SEQUENCE [LARGE SCALE GENOMIC DNA]</scope>
    <source>
        <strain evidence="12 13">JEL0888</strain>
    </source>
</reference>
<feature type="compositionally biased region" description="Polar residues" evidence="10">
    <location>
        <begin position="420"/>
        <end position="460"/>
    </location>
</feature>
<keyword evidence="7" id="KW-0378">Hydrolase</keyword>
<dbReference type="PANTHER" id="PTHR24006">
    <property type="entry name" value="UBIQUITIN CARBOXYL-TERMINAL HYDROLASE"/>
    <property type="match status" value="1"/>
</dbReference>
<keyword evidence="13" id="KW-1185">Reference proteome</keyword>
<keyword evidence="9" id="KW-0539">Nucleus</keyword>
<evidence type="ECO:0000256" key="2">
    <source>
        <dbReference type="ARBA" id="ARBA00004123"/>
    </source>
</evidence>
<dbReference type="Gene3D" id="3.90.70.10">
    <property type="entry name" value="Cysteine proteinases"/>
    <property type="match status" value="2"/>
</dbReference>
<feature type="compositionally biased region" description="Low complexity" evidence="10">
    <location>
        <begin position="492"/>
        <end position="506"/>
    </location>
</feature>
<name>A0ABR4NJJ4_9FUNG</name>